<dbReference type="Pfam" id="PF13231">
    <property type="entry name" value="PMT_2"/>
    <property type="match status" value="1"/>
</dbReference>
<evidence type="ECO:0000256" key="5">
    <source>
        <dbReference type="ARBA" id="ARBA00022692"/>
    </source>
</evidence>
<dbReference type="EMBL" id="FOFS01000013">
    <property type="protein sequence ID" value="SEQ99050.1"/>
    <property type="molecule type" value="Genomic_DNA"/>
</dbReference>
<dbReference type="PANTHER" id="PTHR33908:SF3">
    <property type="entry name" value="UNDECAPRENYL PHOSPHATE-ALPHA-4-AMINO-4-DEOXY-L-ARABINOSE ARABINOSYL TRANSFERASE"/>
    <property type="match status" value="1"/>
</dbReference>
<feature type="domain" description="Glycosyltransferase RgtA/B/C/D-like" evidence="9">
    <location>
        <begin position="57"/>
        <end position="219"/>
    </location>
</feature>
<evidence type="ECO:0000259" key="9">
    <source>
        <dbReference type="Pfam" id="PF13231"/>
    </source>
</evidence>
<dbReference type="GO" id="GO:0005886">
    <property type="term" value="C:plasma membrane"/>
    <property type="evidence" value="ECO:0007669"/>
    <property type="project" value="UniProtKB-SubCell"/>
</dbReference>
<dbReference type="GO" id="GO:0016763">
    <property type="term" value="F:pentosyltransferase activity"/>
    <property type="evidence" value="ECO:0007669"/>
    <property type="project" value="TreeGrafter"/>
</dbReference>
<sequence>MSERWWLPLIILLGFAFNGWSAPLFDLDEGAFSQATLEMIDSGNYVTTTLNGEPRYDKPMLSYWLQAGAVKAFGAHEFAFRLPSLIAASLWLLLLYGFVKERETQPRQALIASAALGFGLMSSVIGHAATADAILNFCIAWAGLDIYRWFEQPRRSVLLRVYLAIALGLLCKGPVAAVIPGAASFLLFVTHGRFGDWLRAVFNPLGWLLLIVVVGPWLYASYQYDQGEFLRHFLLDHNIGRYEKTLQSHGGHWWYYLAVLPLILLPYTGLLRVSLARSAIGGDALDRYCLFWFLLVLLIFSGSSTQLPHYLLYGCTPLFVLMGRHHAQVKWRRAALLPGLILAGALLSLPWLLPRLAAGSKRAYERGVLELAAQQFDHLYVVLASLAVAALLYAIWIAPRRWRLALLLAGCVQAVLLWGIAVPRFAQAYQEPTREAALKARELNLPAVMYRTYLPTFSVYRGAPTPQGLPEVGQLVFVRIDKLAGLREELPQAQLSPVYSQGGVALLLRLS</sequence>
<dbReference type="GO" id="GO:0010041">
    <property type="term" value="P:response to iron(III) ion"/>
    <property type="evidence" value="ECO:0007669"/>
    <property type="project" value="TreeGrafter"/>
</dbReference>
<evidence type="ECO:0000256" key="7">
    <source>
        <dbReference type="ARBA" id="ARBA00023136"/>
    </source>
</evidence>
<gene>
    <name evidence="10" type="ORF">SAMN04488038_113132</name>
</gene>
<evidence type="ECO:0000256" key="6">
    <source>
        <dbReference type="ARBA" id="ARBA00022989"/>
    </source>
</evidence>
<dbReference type="GO" id="GO:0009103">
    <property type="term" value="P:lipopolysaccharide biosynthetic process"/>
    <property type="evidence" value="ECO:0007669"/>
    <property type="project" value="UniProtKB-ARBA"/>
</dbReference>
<dbReference type="STRING" id="489703.SAMN04488038_113132"/>
<feature type="transmembrane region" description="Helical" evidence="8">
    <location>
        <begin position="78"/>
        <end position="99"/>
    </location>
</feature>
<keyword evidence="7 8" id="KW-0472">Membrane</keyword>
<keyword evidence="4 10" id="KW-0808">Transferase</keyword>
<proteinExistence type="predicted"/>
<evidence type="ECO:0000256" key="1">
    <source>
        <dbReference type="ARBA" id="ARBA00004651"/>
    </source>
</evidence>
<evidence type="ECO:0000313" key="11">
    <source>
        <dbReference type="Proteomes" id="UP000199233"/>
    </source>
</evidence>
<feature type="transmembrane region" description="Helical" evidence="8">
    <location>
        <begin position="334"/>
        <end position="353"/>
    </location>
</feature>
<dbReference type="AlphaFoldDB" id="A0A1H9KIS7"/>
<organism evidence="10 11">
    <name type="scientific">Solimonas aquatica</name>
    <dbReference type="NCBI Taxonomy" id="489703"/>
    <lineage>
        <taxon>Bacteria</taxon>
        <taxon>Pseudomonadati</taxon>
        <taxon>Pseudomonadota</taxon>
        <taxon>Gammaproteobacteria</taxon>
        <taxon>Nevskiales</taxon>
        <taxon>Nevskiaceae</taxon>
        <taxon>Solimonas</taxon>
    </lineage>
</organism>
<reference evidence="10 11" key="1">
    <citation type="submission" date="2016-10" db="EMBL/GenBank/DDBJ databases">
        <authorList>
            <person name="de Groot N.N."/>
        </authorList>
    </citation>
    <scope>NUCLEOTIDE SEQUENCE [LARGE SCALE GENOMIC DNA]</scope>
    <source>
        <strain evidence="10 11">DSM 25927</strain>
    </source>
</reference>
<feature type="transmembrane region" description="Helical" evidence="8">
    <location>
        <begin position="404"/>
        <end position="426"/>
    </location>
</feature>
<feature type="transmembrane region" description="Helical" evidence="8">
    <location>
        <begin position="201"/>
        <end position="220"/>
    </location>
</feature>
<feature type="transmembrane region" description="Helical" evidence="8">
    <location>
        <begin position="285"/>
        <end position="304"/>
    </location>
</feature>
<accession>A0A1H9KIS7</accession>
<name>A0A1H9KIS7_9GAMM</name>
<dbReference type="Proteomes" id="UP000199233">
    <property type="component" value="Unassembled WGS sequence"/>
</dbReference>
<dbReference type="RefSeq" id="WP_177189038.1">
    <property type="nucleotide sequence ID" value="NZ_FOFS01000013.1"/>
</dbReference>
<dbReference type="InterPro" id="IPR050297">
    <property type="entry name" value="LipidA_mod_glycosyltrf_83"/>
</dbReference>
<evidence type="ECO:0000256" key="2">
    <source>
        <dbReference type="ARBA" id="ARBA00022475"/>
    </source>
</evidence>
<keyword evidence="3" id="KW-0328">Glycosyltransferase</keyword>
<evidence type="ECO:0000313" key="10">
    <source>
        <dbReference type="EMBL" id="SEQ99050.1"/>
    </source>
</evidence>
<protein>
    <submittedName>
        <fullName evidence="10">4-amino-4-deoxy-L-arabinose transferase</fullName>
    </submittedName>
</protein>
<keyword evidence="6 8" id="KW-1133">Transmembrane helix</keyword>
<feature type="transmembrane region" description="Helical" evidence="8">
    <location>
        <begin position="111"/>
        <end position="142"/>
    </location>
</feature>
<dbReference type="PANTHER" id="PTHR33908">
    <property type="entry name" value="MANNOSYLTRANSFERASE YKCB-RELATED"/>
    <property type="match status" value="1"/>
</dbReference>
<feature type="transmembrane region" description="Helical" evidence="8">
    <location>
        <begin position="253"/>
        <end position="273"/>
    </location>
</feature>
<feature type="transmembrane region" description="Helical" evidence="8">
    <location>
        <begin position="378"/>
        <end position="397"/>
    </location>
</feature>
<keyword evidence="5 8" id="KW-0812">Transmembrane</keyword>
<evidence type="ECO:0000256" key="8">
    <source>
        <dbReference type="SAM" id="Phobius"/>
    </source>
</evidence>
<keyword evidence="2" id="KW-1003">Cell membrane</keyword>
<comment type="subcellular location">
    <subcellularLocation>
        <location evidence="1">Cell membrane</location>
        <topology evidence="1">Multi-pass membrane protein</topology>
    </subcellularLocation>
</comment>
<feature type="transmembrane region" description="Helical" evidence="8">
    <location>
        <begin position="162"/>
        <end position="189"/>
    </location>
</feature>
<evidence type="ECO:0000256" key="3">
    <source>
        <dbReference type="ARBA" id="ARBA00022676"/>
    </source>
</evidence>
<evidence type="ECO:0000256" key="4">
    <source>
        <dbReference type="ARBA" id="ARBA00022679"/>
    </source>
</evidence>
<keyword evidence="11" id="KW-1185">Reference proteome</keyword>
<dbReference type="InterPro" id="IPR038731">
    <property type="entry name" value="RgtA/B/C-like"/>
</dbReference>